<dbReference type="EMBL" id="ML975149">
    <property type="protein sequence ID" value="KAF1817147.1"/>
    <property type="molecule type" value="Genomic_DNA"/>
</dbReference>
<evidence type="ECO:0000256" key="3">
    <source>
        <dbReference type="SAM" id="MobiDB-lite"/>
    </source>
</evidence>
<reference evidence="5 7" key="1">
    <citation type="submission" date="2020-01" db="EMBL/GenBank/DDBJ databases">
        <authorList>
            <consortium name="DOE Joint Genome Institute"/>
            <person name="Haridas S."/>
            <person name="Albert R."/>
            <person name="Binder M."/>
            <person name="Bloem J."/>
            <person name="Labutti K."/>
            <person name="Salamov A."/>
            <person name="Andreopoulos B."/>
            <person name="Baker S.E."/>
            <person name="Barry K."/>
            <person name="Bills G."/>
            <person name="Bluhm B.H."/>
            <person name="Cannon C."/>
            <person name="Castanera R."/>
            <person name="Culley D.E."/>
            <person name="Daum C."/>
            <person name="Ezra D."/>
            <person name="Gonzalez J.B."/>
            <person name="Henrissat B."/>
            <person name="Kuo A."/>
            <person name="Liang C."/>
            <person name="Lipzen A."/>
            <person name="Lutzoni F."/>
            <person name="Magnuson J."/>
            <person name="Mondo S."/>
            <person name="Nolan M."/>
            <person name="Ohm R."/>
            <person name="Pangilinan J."/>
            <person name="Park H.-J."/>
            <person name="Ramirez L."/>
            <person name="Alfaro M."/>
            <person name="Sun H."/>
            <person name="Tritt A."/>
            <person name="Yoshinaga Y."/>
            <person name="Zwiers L.-H."/>
            <person name="Turgeon B.G."/>
            <person name="Goodwin S.B."/>
            <person name="Spatafora J.W."/>
            <person name="Crous P.W."/>
            <person name="Grigoriev I.V."/>
        </authorList>
    </citation>
    <scope>NUCLEOTIDE SEQUENCE</scope>
    <source>
        <strain evidence="5 7">CBS 781.70</strain>
    </source>
</reference>
<evidence type="ECO:0000313" key="5">
    <source>
        <dbReference type="EMBL" id="KAF1817147.1"/>
    </source>
</evidence>
<dbReference type="PANTHER" id="PTHR47425">
    <property type="entry name" value="FARB-RELATED"/>
    <property type="match status" value="1"/>
</dbReference>
<dbReference type="Pfam" id="PF04082">
    <property type="entry name" value="Fungal_trans"/>
    <property type="match status" value="1"/>
</dbReference>
<dbReference type="Proteomes" id="UP000504638">
    <property type="component" value="Unplaced"/>
</dbReference>
<dbReference type="CDD" id="cd00067">
    <property type="entry name" value="GAL4"/>
    <property type="match status" value="1"/>
</dbReference>
<dbReference type="SMART" id="SM00066">
    <property type="entry name" value="GAL4"/>
    <property type="match status" value="1"/>
</dbReference>
<sequence length="523" mass="59170">MARKRAINVCSTCHERKIRCDLDTTTSPCSNCREYRSECTPRTRKPYRSTNRNKKNENVNPEEKAPPDTVDISRSVSQLDQTRIVASVVTQPSSRTTSIYVGESGYGAIFDMLRPESPKRRHITINGRADAALNPEDLEYLWLKGCFELPTESNDLLAAYFRFVHPIFPVLDGPSFLRDHASGGLGRLNLLLLWSMFSVSASYVPACSDKETKASFVTRGNVLFELGGENDKLVLVQSALLLSFWFDDAEDIKQSWYWSGIAFSISQTLGLHRTPMPDARQIFRAEYHVWRNAWHCCMLRDTWLSYSMGRPLRLDEAARSTTLPLMAECRFQDVKLQGNSVYSEAEAEGFEKMWRTSVTAANMLRQFLSSRTTEPPVFSNRVKDSLQVQEDICSSLLLSLCYRHLRLCQNAAMIAICQLSGDKEMAETAADGIITTVQSYHDDDTIAYVPPTVVPLIMPAMLISISALKSTELYKRELGERRLSCCLHLLETIERTYPAALIVKQLFLSVYSNIRTQDPSTPT</sequence>
<dbReference type="SMART" id="SM00906">
    <property type="entry name" value="Fungal_trans"/>
    <property type="match status" value="1"/>
</dbReference>
<feature type="domain" description="Zn(2)-C6 fungal-type" evidence="4">
    <location>
        <begin position="9"/>
        <end position="40"/>
    </location>
</feature>
<name>A0A6G1GGB8_9PEZI</name>
<evidence type="ECO:0000256" key="2">
    <source>
        <dbReference type="ARBA" id="ARBA00023242"/>
    </source>
</evidence>
<reference evidence="7" key="2">
    <citation type="submission" date="2020-04" db="EMBL/GenBank/DDBJ databases">
        <authorList>
            <consortium name="NCBI Genome Project"/>
        </authorList>
    </citation>
    <scope>NUCLEOTIDE SEQUENCE</scope>
    <source>
        <strain evidence="7">CBS 781.70</strain>
    </source>
</reference>
<dbReference type="AlphaFoldDB" id="A0A6G1GGB8"/>
<keyword evidence="2" id="KW-0539">Nucleus</keyword>
<evidence type="ECO:0000313" key="6">
    <source>
        <dbReference type="Proteomes" id="UP000504638"/>
    </source>
</evidence>
<dbReference type="InterPro" id="IPR007219">
    <property type="entry name" value="XnlR_reg_dom"/>
</dbReference>
<dbReference type="InterPro" id="IPR036864">
    <property type="entry name" value="Zn2-C6_fun-type_DNA-bd_sf"/>
</dbReference>
<dbReference type="Pfam" id="PF00172">
    <property type="entry name" value="Zn_clus"/>
    <property type="match status" value="1"/>
</dbReference>
<dbReference type="RefSeq" id="XP_033538778.1">
    <property type="nucleotide sequence ID" value="XM_033682659.1"/>
</dbReference>
<keyword evidence="6" id="KW-1185">Reference proteome</keyword>
<dbReference type="GO" id="GO:0000981">
    <property type="term" value="F:DNA-binding transcription factor activity, RNA polymerase II-specific"/>
    <property type="evidence" value="ECO:0007669"/>
    <property type="project" value="InterPro"/>
</dbReference>
<feature type="region of interest" description="Disordered" evidence="3">
    <location>
        <begin position="40"/>
        <end position="70"/>
    </location>
</feature>
<dbReference type="PANTHER" id="PTHR47425:SF3">
    <property type="entry name" value="ZN(II)2CYS6 TRANSCRIPTION FACTOR (EUROFUNG)"/>
    <property type="match status" value="1"/>
</dbReference>
<dbReference type="CDD" id="cd12148">
    <property type="entry name" value="fungal_TF_MHR"/>
    <property type="match status" value="1"/>
</dbReference>
<dbReference type="InterPro" id="IPR052761">
    <property type="entry name" value="Fungal_Detox/Toxin_TFs"/>
</dbReference>
<reference evidence="7" key="3">
    <citation type="submission" date="2025-04" db="UniProtKB">
        <authorList>
            <consortium name="RefSeq"/>
        </authorList>
    </citation>
    <scope>IDENTIFICATION</scope>
    <source>
        <strain evidence="7">CBS 781.70</strain>
    </source>
</reference>
<evidence type="ECO:0000256" key="1">
    <source>
        <dbReference type="ARBA" id="ARBA00022723"/>
    </source>
</evidence>
<dbReference type="InterPro" id="IPR001138">
    <property type="entry name" value="Zn2Cys6_DnaBD"/>
</dbReference>
<feature type="compositionally biased region" description="Basic and acidic residues" evidence="3">
    <location>
        <begin position="54"/>
        <end position="66"/>
    </location>
</feature>
<evidence type="ECO:0000313" key="7">
    <source>
        <dbReference type="RefSeq" id="XP_033538778.1"/>
    </source>
</evidence>
<gene>
    <name evidence="5 7" type="ORF">P152DRAFT_510439</name>
</gene>
<dbReference type="GeneID" id="54423229"/>
<dbReference type="Gene3D" id="4.10.240.10">
    <property type="entry name" value="Zn(2)-C6 fungal-type DNA-binding domain"/>
    <property type="match status" value="1"/>
</dbReference>
<proteinExistence type="predicted"/>
<organism evidence="5">
    <name type="scientific">Eremomyces bilateralis CBS 781.70</name>
    <dbReference type="NCBI Taxonomy" id="1392243"/>
    <lineage>
        <taxon>Eukaryota</taxon>
        <taxon>Fungi</taxon>
        <taxon>Dikarya</taxon>
        <taxon>Ascomycota</taxon>
        <taxon>Pezizomycotina</taxon>
        <taxon>Dothideomycetes</taxon>
        <taxon>Dothideomycetes incertae sedis</taxon>
        <taxon>Eremomycetales</taxon>
        <taxon>Eremomycetaceae</taxon>
        <taxon>Eremomyces</taxon>
    </lineage>
</organism>
<feature type="compositionally biased region" description="Basic residues" evidence="3">
    <location>
        <begin position="42"/>
        <end position="53"/>
    </location>
</feature>
<keyword evidence="1" id="KW-0479">Metal-binding</keyword>
<accession>A0A6G1GGB8</accession>
<dbReference type="GO" id="GO:0006351">
    <property type="term" value="P:DNA-templated transcription"/>
    <property type="evidence" value="ECO:0007669"/>
    <property type="project" value="InterPro"/>
</dbReference>
<dbReference type="GO" id="GO:0003677">
    <property type="term" value="F:DNA binding"/>
    <property type="evidence" value="ECO:0007669"/>
    <property type="project" value="InterPro"/>
</dbReference>
<dbReference type="PROSITE" id="PS00463">
    <property type="entry name" value="ZN2_CY6_FUNGAL_1"/>
    <property type="match status" value="1"/>
</dbReference>
<dbReference type="SUPFAM" id="SSF57701">
    <property type="entry name" value="Zn2/Cys6 DNA-binding domain"/>
    <property type="match status" value="1"/>
</dbReference>
<evidence type="ECO:0000259" key="4">
    <source>
        <dbReference type="PROSITE" id="PS50048"/>
    </source>
</evidence>
<dbReference type="OrthoDB" id="4161332at2759"/>
<dbReference type="GO" id="GO:0008270">
    <property type="term" value="F:zinc ion binding"/>
    <property type="evidence" value="ECO:0007669"/>
    <property type="project" value="InterPro"/>
</dbReference>
<protein>
    <recommendedName>
        <fullName evidence="4">Zn(2)-C6 fungal-type domain-containing protein</fullName>
    </recommendedName>
</protein>
<dbReference type="PROSITE" id="PS50048">
    <property type="entry name" value="ZN2_CY6_FUNGAL_2"/>
    <property type="match status" value="1"/>
</dbReference>